<accession>A0AAN8XKS3</accession>
<gene>
    <name evidence="1" type="ORF">SK128_016467</name>
</gene>
<comment type="caution">
    <text evidence="1">The sequence shown here is derived from an EMBL/GenBank/DDBJ whole genome shotgun (WGS) entry which is preliminary data.</text>
</comment>
<evidence type="ECO:0000313" key="1">
    <source>
        <dbReference type="EMBL" id="KAK7086071.1"/>
    </source>
</evidence>
<name>A0AAN8XKS3_HALRR</name>
<sequence length="92" mass="9987">STLPVVEIEVLKRVSGSSVASSLFGQPIYLMPTGATSLSFEDIWENRQYVSCLSRQLNEKDEGLLSRVLASPGTLTALVAIFPASHCNGLYR</sequence>
<feature type="non-terminal residue" evidence="1">
    <location>
        <position position="1"/>
    </location>
</feature>
<dbReference type="Proteomes" id="UP001381693">
    <property type="component" value="Unassembled WGS sequence"/>
</dbReference>
<protein>
    <submittedName>
        <fullName evidence="1">Uncharacterized protein</fullName>
    </submittedName>
</protein>
<organism evidence="1 2">
    <name type="scientific">Halocaridina rubra</name>
    <name type="common">Hawaiian red shrimp</name>
    <dbReference type="NCBI Taxonomy" id="373956"/>
    <lineage>
        <taxon>Eukaryota</taxon>
        <taxon>Metazoa</taxon>
        <taxon>Ecdysozoa</taxon>
        <taxon>Arthropoda</taxon>
        <taxon>Crustacea</taxon>
        <taxon>Multicrustacea</taxon>
        <taxon>Malacostraca</taxon>
        <taxon>Eumalacostraca</taxon>
        <taxon>Eucarida</taxon>
        <taxon>Decapoda</taxon>
        <taxon>Pleocyemata</taxon>
        <taxon>Caridea</taxon>
        <taxon>Atyoidea</taxon>
        <taxon>Atyidae</taxon>
        <taxon>Halocaridina</taxon>
    </lineage>
</organism>
<evidence type="ECO:0000313" key="2">
    <source>
        <dbReference type="Proteomes" id="UP001381693"/>
    </source>
</evidence>
<keyword evidence="2" id="KW-1185">Reference proteome</keyword>
<dbReference type="AlphaFoldDB" id="A0AAN8XKS3"/>
<proteinExistence type="predicted"/>
<reference evidence="1 2" key="1">
    <citation type="submission" date="2023-11" db="EMBL/GenBank/DDBJ databases">
        <title>Halocaridina rubra genome assembly.</title>
        <authorList>
            <person name="Smith C."/>
        </authorList>
    </citation>
    <scope>NUCLEOTIDE SEQUENCE [LARGE SCALE GENOMIC DNA]</scope>
    <source>
        <strain evidence="1">EP-1</strain>
        <tissue evidence="1">Whole</tissue>
    </source>
</reference>
<dbReference type="EMBL" id="JAXCGZ010000387">
    <property type="protein sequence ID" value="KAK7086071.1"/>
    <property type="molecule type" value="Genomic_DNA"/>
</dbReference>